<dbReference type="EnsemblPlants" id="Pp3c3_35475V3.1">
    <property type="protein sequence ID" value="PAC:32940226.CDS.1"/>
    <property type="gene ID" value="Pp3c3_35475"/>
</dbReference>
<reference evidence="1 3" key="1">
    <citation type="journal article" date="2008" name="Science">
        <title>The Physcomitrella genome reveals evolutionary insights into the conquest of land by plants.</title>
        <authorList>
            <person name="Rensing S."/>
            <person name="Lang D."/>
            <person name="Zimmer A."/>
            <person name="Terry A."/>
            <person name="Salamov A."/>
            <person name="Shapiro H."/>
            <person name="Nishiyama T."/>
            <person name="Perroud P.-F."/>
            <person name="Lindquist E."/>
            <person name="Kamisugi Y."/>
            <person name="Tanahashi T."/>
            <person name="Sakakibara K."/>
            <person name="Fujita T."/>
            <person name="Oishi K."/>
            <person name="Shin-I T."/>
            <person name="Kuroki Y."/>
            <person name="Toyoda A."/>
            <person name="Suzuki Y."/>
            <person name="Hashimoto A."/>
            <person name="Yamaguchi K."/>
            <person name="Sugano A."/>
            <person name="Kohara Y."/>
            <person name="Fujiyama A."/>
            <person name="Anterola A."/>
            <person name="Aoki S."/>
            <person name="Ashton N."/>
            <person name="Barbazuk W.B."/>
            <person name="Barker E."/>
            <person name="Bennetzen J."/>
            <person name="Bezanilla M."/>
            <person name="Blankenship R."/>
            <person name="Cho S.H."/>
            <person name="Dutcher S."/>
            <person name="Estelle M."/>
            <person name="Fawcett J.A."/>
            <person name="Gundlach H."/>
            <person name="Hanada K."/>
            <person name="Heyl A."/>
            <person name="Hicks K.A."/>
            <person name="Hugh J."/>
            <person name="Lohr M."/>
            <person name="Mayer K."/>
            <person name="Melkozernov A."/>
            <person name="Murata T."/>
            <person name="Nelson D."/>
            <person name="Pils B."/>
            <person name="Prigge M."/>
            <person name="Reiss B."/>
            <person name="Renner T."/>
            <person name="Rombauts S."/>
            <person name="Rushton P."/>
            <person name="Sanderfoot A."/>
            <person name="Schween G."/>
            <person name="Shiu S.-H."/>
            <person name="Stueber K."/>
            <person name="Theodoulou F.L."/>
            <person name="Tu H."/>
            <person name="Van de Peer Y."/>
            <person name="Verrier P.J."/>
            <person name="Waters E."/>
            <person name="Wood A."/>
            <person name="Yang L."/>
            <person name="Cove D."/>
            <person name="Cuming A."/>
            <person name="Hasebe M."/>
            <person name="Lucas S."/>
            <person name="Mishler D.B."/>
            <person name="Reski R."/>
            <person name="Grigoriev I."/>
            <person name="Quatrano R.S."/>
            <person name="Boore J.L."/>
        </authorList>
    </citation>
    <scope>NUCLEOTIDE SEQUENCE [LARGE SCALE GENOMIC DNA]</scope>
    <source>
        <strain evidence="2 3">cv. Gransden 2004</strain>
    </source>
</reference>
<dbReference type="Proteomes" id="UP000006727">
    <property type="component" value="Chromosome 3"/>
</dbReference>
<dbReference type="InParanoid" id="A0A2K1KXA7"/>
<protein>
    <submittedName>
        <fullName evidence="1 2">Uncharacterized protein</fullName>
    </submittedName>
</protein>
<dbReference type="EMBL" id="ABEU02000003">
    <property type="protein sequence ID" value="PNR58423.1"/>
    <property type="molecule type" value="Genomic_DNA"/>
</dbReference>
<name>A0A2K1KXA7_PHYPA</name>
<keyword evidence="3" id="KW-1185">Reference proteome</keyword>
<gene>
    <name evidence="1" type="ORF">PHYPA_005418</name>
</gene>
<sequence length="72" mass="8136">MRWEMSMGRNLQGLKYLLSQEQPPKLGRSSSESMELLSPTTFRYLSPSTLTLVERNLTVPVESRVPVDPVGN</sequence>
<proteinExistence type="predicted"/>
<reference evidence="1 3" key="2">
    <citation type="journal article" date="2018" name="Plant J.">
        <title>The Physcomitrella patens chromosome-scale assembly reveals moss genome structure and evolution.</title>
        <authorList>
            <person name="Lang D."/>
            <person name="Ullrich K.K."/>
            <person name="Murat F."/>
            <person name="Fuchs J."/>
            <person name="Jenkins J."/>
            <person name="Haas F.B."/>
            <person name="Piednoel M."/>
            <person name="Gundlach H."/>
            <person name="Van Bel M."/>
            <person name="Meyberg R."/>
            <person name="Vives C."/>
            <person name="Morata J."/>
            <person name="Symeonidi A."/>
            <person name="Hiss M."/>
            <person name="Muchero W."/>
            <person name="Kamisugi Y."/>
            <person name="Saleh O."/>
            <person name="Blanc G."/>
            <person name="Decker E.L."/>
            <person name="van Gessel N."/>
            <person name="Grimwood J."/>
            <person name="Hayes R.D."/>
            <person name="Graham S.W."/>
            <person name="Gunter L.E."/>
            <person name="McDaniel S.F."/>
            <person name="Hoernstein S.N.W."/>
            <person name="Larsson A."/>
            <person name="Li F.W."/>
            <person name="Perroud P.F."/>
            <person name="Phillips J."/>
            <person name="Ranjan P."/>
            <person name="Rokshar D.S."/>
            <person name="Rothfels C.J."/>
            <person name="Schneider L."/>
            <person name="Shu S."/>
            <person name="Stevenson D.W."/>
            <person name="Thummler F."/>
            <person name="Tillich M."/>
            <person name="Villarreal Aguilar J.C."/>
            <person name="Widiez T."/>
            <person name="Wong G.K."/>
            <person name="Wymore A."/>
            <person name="Zhang Y."/>
            <person name="Zimmer A.D."/>
            <person name="Quatrano R.S."/>
            <person name="Mayer K.F.X."/>
            <person name="Goodstein D."/>
            <person name="Casacuberta J.M."/>
            <person name="Vandepoele K."/>
            <person name="Reski R."/>
            <person name="Cuming A.C."/>
            <person name="Tuskan G.A."/>
            <person name="Maumus F."/>
            <person name="Salse J."/>
            <person name="Schmutz J."/>
            <person name="Rensing S.A."/>
        </authorList>
    </citation>
    <scope>NUCLEOTIDE SEQUENCE [LARGE SCALE GENOMIC DNA]</scope>
    <source>
        <strain evidence="2 3">cv. Gransden 2004</strain>
    </source>
</reference>
<dbReference type="Gramene" id="Pp3c3_35475V3.1">
    <property type="protein sequence ID" value="PAC:32940226.CDS.1"/>
    <property type="gene ID" value="Pp3c3_35475"/>
</dbReference>
<accession>A0A2K1KXA7</accession>
<evidence type="ECO:0000313" key="3">
    <source>
        <dbReference type="Proteomes" id="UP000006727"/>
    </source>
</evidence>
<organism evidence="1">
    <name type="scientific">Physcomitrium patens</name>
    <name type="common">Spreading-leaved earth moss</name>
    <name type="synonym">Physcomitrella patens</name>
    <dbReference type="NCBI Taxonomy" id="3218"/>
    <lineage>
        <taxon>Eukaryota</taxon>
        <taxon>Viridiplantae</taxon>
        <taxon>Streptophyta</taxon>
        <taxon>Embryophyta</taxon>
        <taxon>Bryophyta</taxon>
        <taxon>Bryophytina</taxon>
        <taxon>Bryopsida</taxon>
        <taxon>Funariidae</taxon>
        <taxon>Funariales</taxon>
        <taxon>Funariaceae</taxon>
        <taxon>Physcomitrium</taxon>
    </lineage>
</organism>
<reference evidence="2" key="3">
    <citation type="submission" date="2020-12" db="UniProtKB">
        <authorList>
            <consortium name="EnsemblPlants"/>
        </authorList>
    </citation>
    <scope>IDENTIFICATION</scope>
</reference>
<evidence type="ECO:0000313" key="1">
    <source>
        <dbReference type="EMBL" id="PNR58423.1"/>
    </source>
</evidence>
<evidence type="ECO:0000313" key="2">
    <source>
        <dbReference type="EnsemblPlants" id="PAC:32940226.CDS.1"/>
    </source>
</evidence>
<dbReference type="AlphaFoldDB" id="A0A2K1KXA7"/>